<comment type="cofactor">
    <cofactor evidence="1">
        <name>Mn(2+)</name>
        <dbReference type="ChEBI" id="CHEBI:29035"/>
    </cofactor>
</comment>
<dbReference type="GO" id="GO:0010945">
    <property type="term" value="F:coenzyme A diphosphatase activity"/>
    <property type="evidence" value="ECO:0007669"/>
    <property type="project" value="InterPro"/>
</dbReference>
<keyword evidence="5" id="KW-0460">Magnesium</keyword>
<dbReference type="CDD" id="cd03426">
    <property type="entry name" value="NUDIX_CoAse_Nudt7"/>
    <property type="match status" value="1"/>
</dbReference>
<dbReference type="Proteomes" id="UP000298133">
    <property type="component" value="Unassembled WGS sequence"/>
</dbReference>
<accession>A0A4Y8UKY6</accession>
<name>A0A4Y8UKY6_9GAMM</name>
<evidence type="ECO:0000256" key="4">
    <source>
        <dbReference type="ARBA" id="ARBA00022801"/>
    </source>
</evidence>
<evidence type="ECO:0000256" key="6">
    <source>
        <dbReference type="ARBA" id="ARBA00023211"/>
    </source>
</evidence>
<keyword evidence="6" id="KW-0464">Manganese</keyword>
<dbReference type="EMBL" id="SPIA01000001">
    <property type="protein sequence ID" value="TFH68404.1"/>
    <property type="molecule type" value="Genomic_DNA"/>
</dbReference>
<evidence type="ECO:0000256" key="2">
    <source>
        <dbReference type="ARBA" id="ARBA00001946"/>
    </source>
</evidence>
<dbReference type="InterPro" id="IPR000086">
    <property type="entry name" value="NUDIX_hydrolase_dom"/>
</dbReference>
<evidence type="ECO:0000313" key="9">
    <source>
        <dbReference type="Proteomes" id="UP000298133"/>
    </source>
</evidence>
<evidence type="ECO:0000313" key="8">
    <source>
        <dbReference type="EMBL" id="TFH68404.1"/>
    </source>
</evidence>
<keyword evidence="3" id="KW-0479">Metal-binding</keyword>
<gene>
    <name evidence="8" type="ORF">E3W66_00095</name>
</gene>
<reference evidence="8 9" key="1">
    <citation type="submission" date="2019-03" db="EMBL/GenBank/DDBJ databases">
        <title>Draft genome of Gammaproteobacteria bacterium LSUCC0057, a member of the SAR92 clade.</title>
        <authorList>
            <person name="Lanclos V.C."/>
            <person name="Doiron C."/>
            <person name="Henson M.W."/>
            <person name="Thrash J.C."/>
        </authorList>
    </citation>
    <scope>NUCLEOTIDE SEQUENCE [LARGE SCALE GENOMIC DNA]</scope>
    <source>
        <strain evidence="8 9">LSUCC0057</strain>
    </source>
</reference>
<evidence type="ECO:0000256" key="3">
    <source>
        <dbReference type="ARBA" id="ARBA00022723"/>
    </source>
</evidence>
<evidence type="ECO:0000259" key="7">
    <source>
        <dbReference type="PROSITE" id="PS51462"/>
    </source>
</evidence>
<keyword evidence="9" id="KW-1185">Reference proteome</keyword>
<sequence>MLATLLQQLERFPLAQPAPQPALRNAAVLVAVHGDENAPHLILTERAAHLNSHPGEIAFPGGMFERRDQHLLETALRETEEEIGLRRDQITPLAMLPAATPKRSDVLVTPFVAQIDEPLRLTLDASELSAAFSVPLEHFMALRRYGYFDIDVRGSAVTFPYIEYAGHRIWGFTLRVIVEMLNDCLAADIQLRYPAQYLRDRSAQIAAEQAV</sequence>
<dbReference type="Gene3D" id="3.90.79.10">
    <property type="entry name" value="Nucleoside Triphosphate Pyrophosphohydrolase"/>
    <property type="match status" value="1"/>
</dbReference>
<protein>
    <submittedName>
        <fullName evidence="8">CoA pyrophosphatase</fullName>
    </submittedName>
</protein>
<proteinExistence type="predicted"/>
<dbReference type="InterPro" id="IPR015797">
    <property type="entry name" value="NUDIX_hydrolase-like_dom_sf"/>
</dbReference>
<feature type="domain" description="Nudix hydrolase" evidence="7">
    <location>
        <begin position="23"/>
        <end position="156"/>
    </location>
</feature>
<dbReference type="InterPro" id="IPR045121">
    <property type="entry name" value="CoAse"/>
</dbReference>
<dbReference type="PROSITE" id="PS51462">
    <property type="entry name" value="NUDIX"/>
    <property type="match status" value="1"/>
</dbReference>
<evidence type="ECO:0000256" key="5">
    <source>
        <dbReference type="ARBA" id="ARBA00022842"/>
    </source>
</evidence>
<dbReference type="SUPFAM" id="SSF55811">
    <property type="entry name" value="Nudix"/>
    <property type="match status" value="1"/>
</dbReference>
<dbReference type="OrthoDB" id="9802805at2"/>
<comment type="cofactor">
    <cofactor evidence="2">
        <name>Mg(2+)</name>
        <dbReference type="ChEBI" id="CHEBI:18420"/>
    </cofactor>
</comment>
<dbReference type="Pfam" id="PF00293">
    <property type="entry name" value="NUDIX"/>
    <property type="match status" value="1"/>
</dbReference>
<comment type="caution">
    <text evidence="8">The sequence shown here is derived from an EMBL/GenBank/DDBJ whole genome shotgun (WGS) entry which is preliminary data.</text>
</comment>
<dbReference type="PANTHER" id="PTHR12992">
    <property type="entry name" value="NUDIX HYDROLASE"/>
    <property type="match status" value="1"/>
</dbReference>
<dbReference type="AlphaFoldDB" id="A0A4Y8UKY6"/>
<dbReference type="PANTHER" id="PTHR12992:SF11">
    <property type="entry name" value="MITOCHONDRIAL COENZYME A DIPHOSPHATASE NUDT8"/>
    <property type="match status" value="1"/>
</dbReference>
<evidence type="ECO:0000256" key="1">
    <source>
        <dbReference type="ARBA" id="ARBA00001936"/>
    </source>
</evidence>
<dbReference type="GO" id="GO:0046872">
    <property type="term" value="F:metal ion binding"/>
    <property type="evidence" value="ECO:0007669"/>
    <property type="project" value="UniProtKB-KW"/>
</dbReference>
<keyword evidence="4" id="KW-0378">Hydrolase</keyword>
<organism evidence="8 9">
    <name type="scientific">Gammaproteobacteria bacterium LSUCC0057</name>
    <dbReference type="NCBI Taxonomy" id="2559237"/>
    <lineage>
        <taxon>Bacteria</taxon>
        <taxon>Pseudomonadati</taxon>
        <taxon>Pseudomonadota</taxon>
        <taxon>Gammaproteobacteria</taxon>
        <taxon>Cellvibrionales</taxon>
        <taxon>Porticoccaceae</taxon>
        <taxon>SAR92 clade</taxon>
    </lineage>
</organism>